<evidence type="ECO:0000256" key="2">
    <source>
        <dbReference type="ARBA" id="ARBA00022525"/>
    </source>
</evidence>
<comment type="similarity">
    <text evidence="7">Belongs to the peptidase S1 family. CLIP subfamily.</text>
</comment>
<dbReference type="SMART" id="SM00020">
    <property type="entry name" value="Tryp_SPc"/>
    <property type="match status" value="1"/>
</dbReference>
<dbReference type="Proteomes" id="UP000001070">
    <property type="component" value="Unassembled WGS sequence"/>
</dbReference>
<proteinExistence type="inferred from homology"/>
<dbReference type="CDD" id="cd00190">
    <property type="entry name" value="Tryp_SPc"/>
    <property type="match status" value="1"/>
</dbReference>
<evidence type="ECO:0000313" key="11">
    <source>
        <dbReference type="Proteomes" id="UP000001070"/>
    </source>
</evidence>
<dbReference type="MEROPS" id="S01.A78"/>
<feature type="domain" description="Peptidase S1" evidence="9">
    <location>
        <begin position="1"/>
        <end position="229"/>
    </location>
</feature>
<dbReference type="SUPFAM" id="SSF50494">
    <property type="entry name" value="Trypsin-like serine proteases"/>
    <property type="match status" value="1"/>
</dbReference>
<keyword evidence="2" id="KW-0964">Secreted</keyword>
<evidence type="ECO:0000256" key="4">
    <source>
        <dbReference type="ARBA" id="ARBA00022801"/>
    </source>
</evidence>
<dbReference type="KEGG" id="dgr:6566021"/>
<dbReference type="OrthoDB" id="10059102at2759"/>
<dbReference type="InParanoid" id="B4JM84"/>
<dbReference type="InterPro" id="IPR043504">
    <property type="entry name" value="Peptidase_S1_PA_chymotrypsin"/>
</dbReference>
<dbReference type="FunFam" id="2.40.10.10:FF:000002">
    <property type="entry name" value="Transmembrane protease serine"/>
    <property type="match status" value="1"/>
</dbReference>
<dbReference type="PROSITE" id="PS50240">
    <property type="entry name" value="TRYPSIN_DOM"/>
    <property type="match status" value="1"/>
</dbReference>
<evidence type="ECO:0000256" key="3">
    <source>
        <dbReference type="ARBA" id="ARBA00022670"/>
    </source>
</evidence>
<dbReference type="GO" id="GO:0005615">
    <property type="term" value="C:extracellular space"/>
    <property type="evidence" value="ECO:0007669"/>
    <property type="project" value="TreeGrafter"/>
</dbReference>
<dbReference type="AlphaFoldDB" id="B4JM84"/>
<dbReference type="GO" id="GO:0004252">
    <property type="term" value="F:serine-type endopeptidase activity"/>
    <property type="evidence" value="ECO:0007669"/>
    <property type="project" value="InterPro"/>
</dbReference>
<dbReference type="PhylomeDB" id="B4JM84"/>
<dbReference type="PROSITE" id="PS00134">
    <property type="entry name" value="TRYPSIN_HIS"/>
    <property type="match status" value="1"/>
</dbReference>
<reference evidence="10 11" key="1">
    <citation type="journal article" date="2007" name="Nature">
        <title>Evolution of genes and genomes on the Drosophila phylogeny.</title>
        <authorList>
            <consortium name="Drosophila 12 Genomes Consortium"/>
            <person name="Clark A.G."/>
            <person name="Eisen M.B."/>
            <person name="Smith D.R."/>
            <person name="Bergman C.M."/>
            <person name="Oliver B."/>
            <person name="Markow T.A."/>
            <person name="Kaufman T.C."/>
            <person name="Kellis M."/>
            <person name="Gelbart W."/>
            <person name="Iyer V.N."/>
            <person name="Pollard D.A."/>
            <person name="Sackton T.B."/>
            <person name="Larracuente A.M."/>
            <person name="Singh N.D."/>
            <person name="Abad J.P."/>
            <person name="Abt D.N."/>
            <person name="Adryan B."/>
            <person name="Aguade M."/>
            <person name="Akashi H."/>
            <person name="Anderson W.W."/>
            <person name="Aquadro C.F."/>
            <person name="Ardell D.H."/>
            <person name="Arguello R."/>
            <person name="Artieri C.G."/>
            <person name="Barbash D.A."/>
            <person name="Barker D."/>
            <person name="Barsanti P."/>
            <person name="Batterham P."/>
            <person name="Batzoglou S."/>
            <person name="Begun D."/>
            <person name="Bhutkar A."/>
            <person name="Blanco E."/>
            <person name="Bosak S.A."/>
            <person name="Bradley R.K."/>
            <person name="Brand A.D."/>
            <person name="Brent M.R."/>
            <person name="Brooks A.N."/>
            <person name="Brown R.H."/>
            <person name="Butlin R.K."/>
            <person name="Caggese C."/>
            <person name="Calvi B.R."/>
            <person name="Bernardo de Carvalho A."/>
            <person name="Caspi A."/>
            <person name="Castrezana S."/>
            <person name="Celniker S.E."/>
            <person name="Chang J.L."/>
            <person name="Chapple C."/>
            <person name="Chatterji S."/>
            <person name="Chinwalla A."/>
            <person name="Civetta A."/>
            <person name="Clifton S.W."/>
            <person name="Comeron J.M."/>
            <person name="Costello J.C."/>
            <person name="Coyne J.A."/>
            <person name="Daub J."/>
            <person name="David R.G."/>
            <person name="Delcher A.L."/>
            <person name="Delehaunty K."/>
            <person name="Do C.B."/>
            <person name="Ebling H."/>
            <person name="Edwards K."/>
            <person name="Eickbush T."/>
            <person name="Evans J.D."/>
            <person name="Filipski A."/>
            <person name="Findeiss S."/>
            <person name="Freyhult E."/>
            <person name="Fulton L."/>
            <person name="Fulton R."/>
            <person name="Garcia A.C."/>
            <person name="Gardiner A."/>
            <person name="Garfield D.A."/>
            <person name="Garvin B.E."/>
            <person name="Gibson G."/>
            <person name="Gilbert D."/>
            <person name="Gnerre S."/>
            <person name="Godfrey J."/>
            <person name="Good R."/>
            <person name="Gotea V."/>
            <person name="Gravely B."/>
            <person name="Greenberg A.J."/>
            <person name="Griffiths-Jones S."/>
            <person name="Gross S."/>
            <person name="Guigo R."/>
            <person name="Gustafson E.A."/>
            <person name="Haerty W."/>
            <person name="Hahn M.W."/>
            <person name="Halligan D.L."/>
            <person name="Halpern A.L."/>
            <person name="Halter G.M."/>
            <person name="Han M.V."/>
            <person name="Heger A."/>
            <person name="Hillier L."/>
            <person name="Hinrichs A.S."/>
            <person name="Holmes I."/>
            <person name="Hoskins R.A."/>
            <person name="Hubisz M.J."/>
            <person name="Hultmark D."/>
            <person name="Huntley M.A."/>
            <person name="Jaffe D.B."/>
            <person name="Jagadeeshan S."/>
            <person name="Jeck W.R."/>
            <person name="Johnson J."/>
            <person name="Jones C.D."/>
            <person name="Jordan W.C."/>
            <person name="Karpen G.H."/>
            <person name="Kataoka E."/>
            <person name="Keightley P.D."/>
            <person name="Kheradpour P."/>
            <person name="Kirkness E.F."/>
            <person name="Koerich L.B."/>
            <person name="Kristiansen K."/>
            <person name="Kudrna D."/>
            <person name="Kulathinal R.J."/>
            <person name="Kumar S."/>
            <person name="Kwok R."/>
            <person name="Lander E."/>
            <person name="Langley C.H."/>
            <person name="Lapoint R."/>
            <person name="Lazzaro B.P."/>
            <person name="Lee S.J."/>
            <person name="Levesque L."/>
            <person name="Li R."/>
            <person name="Lin C.F."/>
            <person name="Lin M.F."/>
            <person name="Lindblad-Toh K."/>
            <person name="Llopart A."/>
            <person name="Long M."/>
            <person name="Low L."/>
            <person name="Lozovsky E."/>
            <person name="Lu J."/>
            <person name="Luo M."/>
            <person name="Machado C.A."/>
            <person name="Makalowski W."/>
            <person name="Marzo M."/>
            <person name="Matsuda M."/>
            <person name="Matzkin L."/>
            <person name="McAllister B."/>
            <person name="McBride C.S."/>
            <person name="McKernan B."/>
            <person name="McKernan K."/>
            <person name="Mendez-Lago M."/>
            <person name="Minx P."/>
            <person name="Mollenhauer M.U."/>
            <person name="Montooth K."/>
            <person name="Mount S.M."/>
            <person name="Mu X."/>
            <person name="Myers E."/>
            <person name="Negre B."/>
            <person name="Newfeld S."/>
            <person name="Nielsen R."/>
            <person name="Noor M.A."/>
            <person name="O'Grady P."/>
            <person name="Pachter L."/>
            <person name="Papaceit M."/>
            <person name="Parisi M.J."/>
            <person name="Parisi M."/>
            <person name="Parts L."/>
            <person name="Pedersen J.S."/>
            <person name="Pesole G."/>
            <person name="Phillippy A.M."/>
            <person name="Ponting C.P."/>
            <person name="Pop M."/>
            <person name="Porcelli D."/>
            <person name="Powell J.R."/>
            <person name="Prohaska S."/>
            <person name="Pruitt K."/>
            <person name="Puig M."/>
            <person name="Quesneville H."/>
            <person name="Ram K.R."/>
            <person name="Rand D."/>
            <person name="Rasmussen M.D."/>
            <person name="Reed L.K."/>
            <person name="Reenan R."/>
            <person name="Reily A."/>
            <person name="Remington K.A."/>
            <person name="Rieger T.T."/>
            <person name="Ritchie M.G."/>
            <person name="Robin C."/>
            <person name="Rogers Y.H."/>
            <person name="Rohde C."/>
            <person name="Rozas J."/>
            <person name="Rubenfield M.J."/>
            <person name="Ruiz A."/>
            <person name="Russo S."/>
            <person name="Salzberg S.L."/>
            <person name="Sanchez-Gracia A."/>
            <person name="Saranga D.J."/>
            <person name="Sato H."/>
            <person name="Schaeffer S.W."/>
            <person name="Schatz M.C."/>
            <person name="Schlenke T."/>
            <person name="Schwartz R."/>
            <person name="Segarra C."/>
            <person name="Singh R.S."/>
            <person name="Sirot L."/>
            <person name="Sirota M."/>
            <person name="Sisneros N.B."/>
            <person name="Smith C.D."/>
            <person name="Smith T.F."/>
            <person name="Spieth J."/>
            <person name="Stage D.E."/>
            <person name="Stark A."/>
            <person name="Stephan W."/>
            <person name="Strausberg R.L."/>
            <person name="Strempel S."/>
            <person name="Sturgill D."/>
            <person name="Sutton G."/>
            <person name="Sutton G.G."/>
            <person name="Tao W."/>
            <person name="Teichmann S."/>
            <person name="Tobari Y.N."/>
            <person name="Tomimura Y."/>
            <person name="Tsolas J.M."/>
            <person name="Valente V.L."/>
            <person name="Venter E."/>
            <person name="Venter J.C."/>
            <person name="Vicario S."/>
            <person name="Vieira F.G."/>
            <person name="Vilella A.J."/>
            <person name="Villasante A."/>
            <person name="Walenz B."/>
            <person name="Wang J."/>
            <person name="Wasserman M."/>
            <person name="Watts T."/>
            <person name="Wilson D."/>
            <person name="Wilson R.K."/>
            <person name="Wing R.A."/>
            <person name="Wolfner M.F."/>
            <person name="Wong A."/>
            <person name="Wong G.K."/>
            <person name="Wu C.I."/>
            <person name="Wu G."/>
            <person name="Yamamoto D."/>
            <person name="Yang H.P."/>
            <person name="Yang S.P."/>
            <person name="Yorke J.A."/>
            <person name="Yoshida K."/>
            <person name="Zdobnov E."/>
            <person name="Zhang P."/>
            <person name="Zhang Y."/>
            <person name="Zimin A.V."/>
            <person name="Baldwin J."/>
            <person name="Abdouelleil A."/>
            <person name="Abdulkadir J."/>
            <person name="Abebe A."/>
            <person name="Abera B."/>
            <person name="Abreu J."/>
            <person name="Acer S.C."/>
            <person name="Aftuck L."/>
            <person name="Alexander A."/>
            <person name="An P."/>
            <person name="Anderson E."/>
            <person name="Anderson S."/>
            <person name="Arachi H."/>
            <person name="Azer M."/>
            <person name="Bachantsang P."/>
            <person name="Barry A."/>
            <person name="Bayul T."/>
            <person name="Berlin A."/>
            <person name="Bessette D."/>
            <person name="Bloom T."/>
            <person name="Blye J."/>
            <person name="Boguslavskiy L."/>
            <person name="Bonnet C."/>
            <person name="Boukhgalter B."/>
            <person name="Bourzgui I."/>
            <person name="Brown A."/>
            <person name="Cahill P."/>
            <person name="Channer S."/>
            <person name="Cheshatsang Y."/>
            <person name="Chuda L."/>
            <person name="Citroen M."/>
            <person name="Collymore A."/>
            <person name="Cooke P."/>
            <person name="Costello M."/>
            <person name="D'Aco K."/>
            <person name="Daza R."/>
            <person name="De Haan G."/>
            <person name="DeGray S."/>
            <person name="DeMaso C."/>
            <person name="Dhargay N."/>
            <person name="Dooley K."/>
            <person name="Dooley E."/>
            <person name="Doricent M."/>
            <person name="Dorje P."/>
            <person name="Dorjee K."/>
            <person name="Dupes A."/>
            <person name="Elong R."/>
            <person name="Falk J."/>
            <person name="Farina A."/>
            <person name="Faro S."/>
            <person name="Ferguson D."/>
            <person name="Fisher S."/>
            <person name="Foley C.D."/>
            <person name="Franke A."/>
            <person name="Friedrich D."/>
            <person name="Gadbois L."/>
            <person name="Gearin G."/>
            <person name="Gearin C.R."/>
            <person name="Giannoukos G."/>
            <person name="Goode T."/>
            <person name="Graham J."/>
            <person name="Grandbois E."/>
            <person name="Grewal S."/>
            <person name="Gyaltsen K."/>
            <person name="Hafez N."/>
            <person name="Hagos B."/>
            <person name="Hall J."/>
            <person name="Henson C."/>
            <person name="Hollinger A."/>
            <person name="Honan T."/>
            <person name="Huard M.D."/>
            <person name="Hughes L."/>
            <person name="Hurhula B."/>
            <person name="Husby M.E."/>
            <person name="Kamat A."/>
            <person name="Kanga B."/>
            <person name="Kashin S."/>
            <person name="Khazanovich D."/>
            <person name="Kisner P."/>
            <person name="Lance K."/>
            <person name="Lara M."/>
            <person name="Lee W."/>
            <person name="Lennon N."/>
            <person name="Letendre F."/>
            <person name="LeVine R."/>
            <person name="Lipovsky A."/>
            <person name="Liu X."/>
            <person name="Liu J."/>
            <person name="Liu S."/>
            <person name="Lokyitsang T."/>
            <person name="Lokyitsang Y."/>
            <person name="Lubonja R."/>
            <person name="Lui A."/>
            <person name="MacDonald P."/>
            <person name="Magnisalis V."/>
            <person name="Maru K."/>
            <person name="Matthews C."/>
            <person name="McCusker W."/>
            <person name="McDonough S."/>
            <person name="Mehta T."/>
            <person name="Meldrim J."/>
            <person name="Meneus L."/>
            <person name="Mihai O."/>
            <person name="Mihalev A."/>
            <person name="Mihova T."/>
            <person name="Mittelman R."/>
            <person name="Mlenga V."/>
            <person name="Montmayeur A."/>
            <person name="Mulrain L."/>
            <person name="Navidi A."/>
            <person name="Naylor J."/>
            <person name="Negash T."/>
            <person name="Nguyen T."/>
            <person name="Nguyen N."/>
            <person name="Nicol R."/>
            <person name="Norbu C."/>
            <person name="Norbu N."/>
            <person name="Novod N."/>
            <person name="O'Neill B."/>
            <person name="Osman S."/>
            <person name="Markiewicz E."/>
            <person name="Oyono O.L."/>
            <person name="Patti C."/>
            <person name="Phunkhang P."/>
            <person name="Pierre F."/>
            <person name="Priest M."/>
            <person name="Raghuraman S."/>
            <person name="Rege F."/>
            <person name="Reyes R."/>
            <person name="Rise C."/>
            <person name="Rogov P."/>
            <person name="Ross K."/>
            <person name="Ryan E."/>
            <person name="Settipalli S."/>
            <person name="Shea T."/>
            <person name="Sherpa N."/>
            <person name="Shi L."/>
            <person name="Shih D."/>
            <person name="Sparrow T."/>
            <person name="Spaulding J."/>
            <person name="Stalker J."/>
            <person name="Stange-Thomann N."/>
            <person name="Stavropoulos S."/>
            <person name="Stone C."/>
            <person name="Strader C."/>
            <person name="Tesfaye S."/>
            <person name="Thomson T."/>
            <person name="Thoulutsang Y."/>
            <person name="Thoulutsang D."/>
            <person name="Topham K."/>
            <person name="Topping I."/>
            <person name="Tsamla T."/>
            <person name="Vassiliev H."/>
            <person name="Vo A."/>
            <person name="Wangchuk T."/>
            <person name="Wangdi T."/>
            <person name="Weiand M."/>
            <person name="Wilkinson J."/>
            <person name="Wilson A."/>
            <person name="Yadav S."/>
            <person name="Young G."/>
            <person name="Yu Q."/>
            <person name="Zembek L."/>
            <person name="Zhong D."/>
            <person name="Zimmer A."/>
            <person name="Zwirko Z."/>
            <person name="Jaffe D.B."/>
            <person name="Alvarez P."/>
            <person name="Brockman W."/>
            <person name="Butler J."/>
            <person name="Chin C."/>
            <person name="Gnerre S."/>
            <person name="Grabherr M."/>
            <person name="Kleber M."/>
            <person name="Mauceli E."/>
            <person name="MacCallum I."/>
        </authorList>
    </citation>
    <scope>NUCLEOTIDE SEQUENCE [LARGE SCALE GENOMIC DNA]</scope>
    <source>
        <strain evidence="11">Tucson 15287-2541.00</strain>
    </source>
</reference>
<dbReference type="HOGENOM" id="CLU_006842_7_0_1"/>
<accession>B4JM84</accession>
<dbReference type="EMBL" id="CH916371">
    <property type="protein sequence ID" value="EDV91845.1"/>
    <property type="molecule type" value="Genomic_DNA"/>
</dbReference>
<evidence type="ECO:0000259" key="9">
    <source>
        <dbReference type="PROSITE" id="PS50240"/>
    </source>
</evidence>
<dbReference type="InterPro" id="IPR001314">
    <property type="entry name" value="Peptidase_S1A"/>
</dbReference>
<evidence type="ECO:0000256" key="7">
    <source>
        <dbReference type="ARBA" id="ARBA00024195"/>
    </source>
</evidence>
<dbReference type="Pfam" id="PF00089">
    <property type="entry name" value="Trypsin"/>
    <property type="match status" value="1"/>
</dbReference>
<evidence type="ECO:0000256" key="6">
    <source>
        <dbReference type="ARBA" id="ARBA00023157"/>
    </source>
</evidence>
<dbReference type="STRING" id="7222.B4JM84"/>
<dbReference type="InterPro" id="IPR001254">
    <property type="entry name" value="Trypsin_dom"/>
</dbReference>
<protein>
    <submittedName>
        <fullName evidence="10">GH24378</fullName>
    </submittedName>
</protein>
<keyword evidence="3 8" id="KW-0645">Protease</keyword>
<organism evidence="11">
    <name type="scientific">Drosophila grimshawi</name>
    <name type="common">Hawaiian fruit fly</name>
    <name type="synonym">Idiomyia grimshawi</name>
    <dbReference type="NCBI Taxonomy" id="7222"/>
    <lineage>
        <taxon>Eukaryota</taxon>
        <taxon>Metazoa</taxon>
        <taxon>Ecdysozoa</taxon>
        <taxon>Arthropoda</taxon>
        <taxon>Hexapoda</taxon>
        <taxon>Insecta</taxon>
        <taxon>Pterygota</taxon>
        <taxon>Neoptera</taxon>
        <taxon>Endopterygota</taxon>
        <taxon>Diptera</taxon>
        <taxon>Brachycera</taxon>
        <taxon>Muscomorpha</taxon>
        <taxon>Ephydroidea</taxon>
        <taxon>Drosophilidae</taxon>
        <taxon>Drosophila</taxon>
        <taxon>Hawaiian Drosophila</taxon>
    </lineage>
</organism>
<evidence type="ECO:0000313" key="10">
    <source>
        <dbReference type="EMBL" id="EDV91845.1"/>
    </source>
</evidence>
<dbReference type="FunFam" id="2.40.10.10:FF:000068">
    <property type="entry name" value="transmembrane protease serine 2"/>
    <property type="match status" value="1"/>
</dbReference>
<keyword evidence="11" id="KW-1185">Reference proteome</keyword>
<comment type="subcellular location">
    <subcellularLocation>
        <location evidence="1">Secreted</location>
    </subcellularLocation>
</comment>
<keyword evidence="5 8" id="KW-0720">Serine protease</keyword>
<keyword evidence="6" id="KW-1015">Disulfide bond</keyword>
<keyword evidence="4 8" id="KW-0378">Hydrolase</keyword>
<dbReference type="SMR" id="B4JM84"/>
<dbReference type="PANTHER" id="PTHR24264">
    <property type="entry name" value="TRYPSIN-RELATED"/>
    <property type="match status" value="1"/>
</dbReference>
<dbReference type="PANTHER" id="PTHR24264:SF65">
    <property type="entry name" value="SRCR DOMAIN-CONTAINING PROTEIN"/>
    <property type="match status" value="1"/>
</dbReference>
<dbReference type="OMA" id="AHCCYIT"/>
<dbReference type="InterPro" id="IPR050127">
    <property type="entry name" value="Serine_Proteases_S1"/>
</dbReference>
<dbReference type="GO" id="GO:0006508">
    <property type="term" value="P:proteolysis"/>
    <property type="evidence" value="ECO:0007669"/>
    <property type="project" value="UniProtKB-KW"/>
</dbReference>
<name>B4JM84_DROGR</name>
<sequence>MEAPYQVSVRLVQRENGKYGSGHICGGVVITQRLIVSAAHCTFAPKKKGFRRAREYVLIMGSTFLSKKDTTTLQYNVQMVVNHPSYDHETYINDITLFFINGYIPWNSEVTALPLSTRQYSVGTKCVVSGWGSQETGGSRSNSLQAAEIPIISRAECIRSYGNIPVTQICAGYMHGGTDSCQGDSGGPLQCHNTLVGIVSYGGKCAEKDYPGVYTNVIKYTNWIYRINNSFDYSIYKNGSLQLTVWPTILAVFILASY</sequence>
<dbReference type="InterPro" id="IPR009003">
    <property type="entry name" value="Peptidase_S1_PA"/>
</dbReference>
<gene>
    <name evidence="10" type="primary">Dgri\GH24378</name>
    <name evidence="10" type="ORF">Dgri_GH24378</name>
</gene>
<dbReference type="InterPro" id="IPR018114">
    <property type="entry name" value="TRYPSIN_HIS"/>
</dbReference>
<evidence type="ECO:0000256" key="5">
    <source>
        <dbReference type="ARBA" id="ARBA00022825"/>
    </source>
</evidence>
<dbReference type="eggNOG" id="KOG3627">
    <property type="taxonomic scope" value="Eukaryota"/>
</dbReference>
<dbReference type="PROSITE" id="PS00135">
    <property type="entry name" value="TRYPSIN_SER"/>
    <property type="match status" value="1"/>
</dbReference>
<evidence type="ECO:0000256" key="8">
    <source>
        <dbReference type="RuleBase" id="RU363034"/>
    </source>
</evidence>
<dbReference type="Gene3D" id="2.40.10.10">
    <property type="entry name" value="Trypsin-like serine proteases"/>
    <property type="match status" value="2"/>
</dbReference>
<evidence type="ECO:0000256" key="1">
    <source>
        <dbReference type="ARBA" id="ARBA00004613"/>
    </source>
</evidence>
<dbReference type="PRINTS" id="PR00722">
    <property type="entry name" value="CHYMOTRYPSIN"/>
</dbReference>
<dbReference type="InterPro" id="IPR033116">
    <property type="entry name" value="TRYPSIN_SER"/>
</dbReference>